<dbReference type="EMBL" id="UINC01144741">
    <property type="protein sequence ID" value="SVD34438.1"/>
    <property type="molecule type" value="Genomic_DNA"/>
</dbReference>
<reference evidence="2" key="1">
    <citation type="submission" date="2018-05" db="EMBL/GenBank/DDBJ databases">
        <authorList>
            <person name="Lanie J.A."/>
            <person name="Ng W.-L."/>
            <person name="Kazmierczak K.M."/>
            <person name="Andrzejewski T.M."/>
            <person name="Davidsen T.M."/>
            <person name="Wayne K.J."/>
            <person name="Tettelin H."/>
            <person name="Glass J.I."/>
            <person name="Rusch D."/>
            <person name="Podicherti R."/>
            <person name="Tsui H.-C.T."/>
            <person name="Winkler M.E."/>
        </authorList>
    </citation>
    <scope>NUCLEOTIDE SEQUENCE</scope>
</reference>
<dbReference type="InterPro" id="IPR036866">
    <property type="entry name" value="RibonucZ/Hydroxyglut_hydro"/>
</dbReference>
<organism evidence="2">
    <name type="scientific">marine metagenome</name>
    <dbReference type="NCBI Taxonomy" id="408172"/>
    <lineage>
        <taxon>unclassified sequences</taxon>
        <taxon>metagenomes</taxon>
        <taxon>ecological metagenomes</taxon>
    </lineage>
</organism>
<dbReference type="AlphaFoldDB" id="A0A382UL65"/>
<dbReference type="Pfam" id="PF00753">
    <property type="entry name" value="Lactamase_B"/>
    <property type="match status" value="1"/>
</dbReference>
<name>A0A382UL65_9ZZZZ</name>
<evidence type="ECO:0000313" key="2">
    <source>
        <dbReference type="EMBL" id="SVD34438.1"/>
    </source>
</evidence>
<feature type="non-terminal residue" evidence="2">
    <location>
        <position position="128"/>
    </location>
</feature>
<evidence type="ECO:0000259" key="1">
    <source>
        <dbReference type="Pfam" id="PF00753"/>
    </source>
</evidence>
<dbReference type="InterPro" id="IPR001279">
    <property type="entry name" value="Metallo-B-lactamas"/>
</dbReference>
<sequence length="128" mass="14595">MKSTVLITAALLVLVSIVVNQRTNLLLYSMTSSELPELLEPKDEGEEVIWFDDYYTIQKIDEKTFAIGEPRYYQQNFNYLILGDSRAIIFDAGTGQRDIRGVVETLTDLPVTFIPSHLHYDHIGNEVV</sequence>
<proteinExistence type="predicted"/>
<dbReference type="Gene3D" id="3.60.15.10">
    <property type="entry name" value="Ribonuclease Z/Hydroxyacylglutathione hydrolase-like"/>
    <property type="match status" value="1"/>
</dbReference>
<accession>A0A382UL65</accession>
<feature type="domain" description="Metallo-beta-lactamase" evidence="1">
    <location>
        <begin position="77"/>
        <end position="125"/>
    </location>
</feature>
<gene>
    <name evidence="2" type="ORF">METZ01_LOCUS387292</name>
</gene>
<dbReference type="SUPFAM" id="SSF56281">
    <property type="entry name" value="Metallo-hydrolase/oxidoreductase"/>
    <property type="match status" value="1"/>
</dbReference>
<protein>
    <recommendedName>
        <fullName evidence="1">Metallo-beta-lactamase domain-containing protein</fullName>
    </recommendedName>
</protein>